<protein>
    <submittedName>
        <fullName evidence="2">Uncharacterized protein</fullName>
    </submittedName>
</protein>
<name>A0A8X6TFL7_NEPPI</name>
<dbReference type="AlphaFoldDB" id="A0A8X6TFL7"/>
<feature type="compositionally biased region" description="Low complexity" evidence="1">
    <location>
        <begin position="71"/>
        <end position="85"/>
    </location>
</feature>
<sequence>MRLLSKSVRSVRDSQIHPAQSPQLQQGKQFHHSRRWQTTGLRQRQRRPSGAPRGHVQGSEHLGPHLQQKGPSSSAPSPAQEQEQSGESLLSTEQFEIRWRRWGPARKKAPRLGHVL</sequence>
<evidence type="ECO:0000256" key="1">
    <source>
        <dbReference type="SAM" id="MobiDB-lite"/>
    </source>
</evidence>
<evidence type="ECO:0000313" key="2">
    <source>
        <dbReference type="EMBL" id="GFT05566.1"/>
    </source>
</evidence>
<dbReference type="Proteomes" id="UP000887013">
    <property type="component" value="Unassembled WGS sequence"/>
</dbReference>
<keyword evidence="3" id="KW-1185">Reference proteome</keyword>
<organism evidence="2 3">
    <name type="scientific">Nephila pilipes</name>
    <name type="common">Giant wood spider</name>
    <name type="synonym">Nephila maculata</name>
    <dbReference type="NCBI Taxonomy" id="299642"/>
    <lineage>
        <taxon>Eukaryota</taxon>
        <taxon>Metazoa</taxon>
        <taxon>Ecdysozoa</taxon>
        <taxon>Arthropoda</taxon>
        <taxon>Chelicerata</taxon>
        <taxon>Arachnida</taxon>
        <taxon>Araneae</taxon>
        <taxon>Araneomorphae</taxon>
        <taxon>Entelegynae</taxon>
        <taxon>Araneoidea</taxon>
        <taxon>Nephilidae</taxon>
        <taxon>Nephila</taxon>
    </lineage>
</organism>
<proteinExistence type="predicted"/>
<gene>
    <name evidence="2" type="ORF">NPIL_394921</name>
</gene>
<reference evidence="2" key="1">
    <citation type="submission" date="2020-08" db="EMBL/GenBank/DDBJ databases">
        <title>Multicomponent nature underlies the extraordinary mechanical properties of spider dragline silk.</title>
        <authorList>
            <person name="Kono N."/>
            <person name="Nakamura H."/>
            <person name="Mori M."/>
            <person name="Yoshida Y."/>
            <person name="Ohtoshi R."/>
            <person name="Malay A.D."/>
            <person name="Moran D.A.P."/>
            <person name="Tomita M."/>
            <person name="Numata K."/>
            <person name="Arakawa K."/>
        </authorList>
    </citation>
    <scope>NUCLEOTIDE SEQUENCE</scope>
</reference>
<dbReference type="EMBL" id="BMAW01007823">
    <property type="protein sequence ID" value="GFT05566.1"/>
    <property type="molecule type" value="Genomic_DNA"/>
</dbReference>
<feature type="compositionally biased region" description="Polar residues" evidence="1">
    <location>
        <begin position="17"/>
        <end position="28"/>
    </location>
</feature>
<accession>A0A8X6TFL7</accession>
<feature type="region of interest" description="Disordered" evidence="1">
    <location>
        <begin position="1"/>
        <end position="92"/>
    </location>
</feature>
<comment type="caution">
    <text evidence="2">The sequence shown here is derived from an EMBL/GenBank/DDBJ whole genome shotgun (WGS) entry which is preliminary data.</text>
</comment>
<evidence type="ECO:0000313" key="3">
    <source>
        <dbReference type="Proteomes" id="UP000887013"/>
    </source>
</evidence>